<dbReference type="Pfam" id="PF03401">
    <property type="entry name" value="TctC"/>
    <property type="match status" value="1"/>
</dbReference>
<dbReference type="Proteomes" id="UP000264036">
    <property type="component" value="Unassembled WGS sequence"/>
</dbReference>
<dbReference type="CDD" id="cd13578">
    <property type="entry name" value="PBP2_Bug27"/>
    <property type="match status" value="1"/>
</dbReference>
<dbReference type="Gene3D" id="3.40.190.150">
    <property type="entry name" value="Bordetella uptake gene, domain 1"/>
    <property type="match status" value="1"/>
</dbReference>
<dbReference type="PANTHER" id="PTHR42928:SF5">
    <property type="entry name" value="BLR1237 PROTEIN"/>
    <property type="match status" value="1"/>
</dbReference>
<evidence type="ECO:0000256" key="2">
    <source>
        <dbReference type="SAM" id="SignalP"/>
    </source>
</evidence>
<comment type="caution">
    <text evidence="3">The sequence shown here is derived from an EMBL/GenBank/DDBJ whole genome shotgun (WGS) entry which is preliminary data.</text>
</comment>
<gene>
    <name evidence="3" type="ORF">DD666_11775</name>
</gene>
<dbReference type="InterPro" id="IPR005064">
    <property type="entry name" value="BUG"/>
</dbReference>
<organism evidence="3 4">
    <name type="scientific">Advenella kashmirensis</name>
    <dbReference type="NCBI Taxonomy" id="310575"/>
    <lineage>
        <taxon>Bacteria</taxon>
        <taxon>Pseudomonadati</taxon>
        <taxon>Pseudomonadota</taxon>
        <taxon>Betaproteobacteria</taxon>
        <taxon>Burkholderiales</taxon>
        <taxon>Alcaligenaceae</taxon>
    </lineage>
</organism>
<feature type="chain" id="PRO_5016684265" evidence="2">
    <location>
        <begin position="24"/>
        <end position="322"/>
    </location>
</feature>
<reference evidence="3 4" key="1">
    <citation type="journal article" date="2018" name="Nat. Biotechnol.">
        <title>A standardized bacterial taxonomy based on genome phylogeny substantially revises the tree of life.</title>
        <authorList>
            <person name="Parks D.H."/>
            <person name="Chuvochina M."/>
            <person name="Waite D.W."/>
            <person name="Rinke C."/>
            <person name="Skarshewski A."/>
            <person name="Chaumeil P.A."/>
            <person name="Hugenholtz P."/>
        </authorList>
    </citation>
    <scope>NUCLEOTIDE SEQUENCE [LARGE SCALE GENOMIC DNA]</scope>
    <source>
        <strain evidence="3">UBA10707</strain>
    </source>
</reference>
<dbReference type="SUPFAM" id="SSF53850">
    <property type="entry name" value="Periplasmic binding protein-like II"/>
    <property type="match status" value="1"/>
</dbReference>
<feature type="signal peptide" evidence="2">
    <location>
        <begin position="1"/>
        <end position="23"/>
    </location>
</feature>
<dbReference type="EMBL" id="DOEK01000029">
    <property type="protein sequence ID" value="HBP30083.1"/>
    <property type="molecule type" value="Genomic_DNA"/>
</dbReference>
<dbReference type="AlphaFoldDB" id="A0A356LGD7"/>
<evidence type="ECO:0000313" key="3">
    <source>
        <dbReference type="EMBL" id="HBP30083.1"/>
    </source>
</evidence>
<dbReference type="Gene3D" id="3.40.190.10">
    <property type="entry name" value="Periplasmic binding protein-like II"/>
    <property type="match status" value="1"/>
</dbReference>
<name>A0A356LGD7_9BURK</name>
<dbReference type="PANTHER" id="PTHR42928">
    <property type="entry name" value="TRICARBOXYLATE-BINDING PROTEIN"/>
    <property type="match status" value="1"/>
</dbReference>
<evidence type="ECO:0000313" key="4">
    <source>
        <dbReference type="Proteomes" id="UP000264036"/>
    </source>
</evidence>
<dbReference type="InterPro" id="IPR042100">
    <property type="entry name" value="Bug_dom1"/>
</dbReference>
<evidence type="ECO:0000256" key="1">
    <source>
        <dbReference type="ARBA" id="ARBA00006987"/>
    </source>
</evidence>
<protein>
    <submittedName>
        <fullName evidence="3">ABC transporter substrate-binding protein</fullName>
    </submittedName>
</protein>
<proteinExistence type="inferred from homology"/>
<keyword evidence="2" id="KW-0732">Signal</keyword>
<sequence length="322" mass="33979">MKISILTYGLCAGLVTAALPAMAAFPDKPLKLIVPYAPGGTTDLIARIVASGLGDVLGQPVVILNKPGAGGAIGSAAASREAPDGYTLVMAVESSHSVNPSVQKQQMYDPIKDFAPISNLANVPGVLDIRTSTDIKTFDQLVKQLKANPEKFSFGSSGNGGYSHLFGERFLKATNSKMLHVPYKGLGPALTDLLAGQINVVFDNYPSSAGQLEAGKIRALAVASPTRLKQLPDTPTYAEAGYPQLNTPSWFGLAAPAGVSDATLDTLNSAVKKTLSDPQVIAALQKQGAIPAYTTRQEFANIIRDSNVQWRAIVNDINFEKL</sequence>
<comment type="similarity">
    <text evidence="1">Belongs to the UPF0065 (bug) family.</text>
</comment>
<dbReference type="PIRSF" id="PIRSF017082">
    <property type="entry name" value="YflP"/>
    <property type="match status" value="1"/>
</dbReference>
<accession>A0A356LGD7</accession>